<keyword evidence="1" id="KW-1133">Transmembrane helix</keyword>
<feature type="transmembrane region" description="Helical" evidence="1">
    <location>
        <begin position="37"/>
        <end position="55"/>
    </location>
</feature>
<sequence>MADKNKEIMGIGRGEMSFLIAIVIGLLIGVFIKRVRIGLMLGLILGVGIVFMKGLRKR</sequence>
<evidence type="ECO:0000313" key="2">
    <source>
        <dbReference type="EMBL" id="AHF17226.1"/>
    </source>
</evidence>
<organism evidence="2 3">
    <name type="scientific">Niabella soli DSM 19437</name>
    <dbReference type="NCBI Taxonomy" id="929713"/>
    <lineage>
        <taxon>Bacteria</taxon>
        <taxon>Pseudomonadati</taxon>
        <taxon>Bacteroidota</taxon>
        <taxon>Chitinophagia</taxon>
        <taxon>Chitinophagales</taxon>
        <taxon>Chitinophagaceae</taxon>
        <taxon>Niabella</taxon>
    </lineage>
</organism>
<dbReference type="Proteomes" id="UP000003586">
    <property type="component" value="Chromosome"/>
</dbReference>
<proteinExistence type="predicted"/>
<dbReference type="STRING" id="929713.NIASO_04075"/>
<reference evidence="2 3" key="1">
    <citation type="submission" date="2013-12" db="EMBL/GenBank/DDBJ databases">
        <authorList>
            <consortium name="DOE Joint Genome Institute"/>
            <person name="Eisen J."/>
            <person name="Huntemann M."/>
            <person name="Han J."/>
            <person name="Chen A."/>
            <person name="Kyrpides N."/>
            <person name="Mavromatis K."/>
            <person name="Markowitz V."/>
            <person name="Palaniappan K."/>
            <person name="Ivanova N."/>
            <person name="Schaumberg A."/>
            <person name="Pati A."/>
            <person name="Liolios K."/>
            <person name="Nordberg H.P."/>
            <person name="Cantor M.N."/>
            <person name="Hua S.X."/>
            <person name="Woyke T."/>
        </authorList>
    </citation>
    <scope>NUCLEOTIDE SEQUENCE [LARGE SCALE GENOMIC DNA]</scope>
    <source>
        <strain evidence="3">DSM 19437</strain>
    </source>
</reference>
<dbReference type="HOGENOM" id="CLU_2974784_0_0_10"/>
<evidence type="ECO:0000256" key="1">
    <source>
        <dbReference type="SAM" id="Phobius"/>
    </source>
</evidence>
<keyword evidence="1" id="KW-0812">Transmembrane</keyword>
<keyword evidence="3" id="KW-1185">Reference proteome</keyword>
<dbReference type="EMBL" id="CP007035">
    <property type="protein sequence ID" value="AHF17226.1"/>
    <property type="molecule type" value="Genomic_DNA"/>
</dbReference>
<evidence type="ECO:0000313" key="3">
    <source>
        <dbReference type="Proteomes" id="UP000003586"/>
    </source>
</evidence>
<name>W0F7A2_9BACT</name>
<accession>W0F7A2</accession>
<dbReference type="RefSeq" id="WP_008583374.1">
    <property type="nucleotide sequence ID" value="NZ_CP007035.1"/>
</dbReference>
<dbReference type="KEGG" id="nso:NIASO_04075"/>
<gene>
    <name evidence="2" type="ORF">NIASO_04075</name>
</gene>
<protein>
    <submittedName>
        <fullName evidence="2">Uncharacterized protein</fullName>
    </submittedName>
</protein>
<keyword evidence="1" id="KW-0472">Membrane</keyword>
<feature type="transmembrane region" description="Helical" evidence="1">
    <location>
        <begin position="12"/>
        <end position="31"/>
    </location>
</feature>
<dbReference type="AlphaFoldDB" id="W0F7A2"/>